<feature type="transmembrane region" description="Helical" evidence="1">
    <location>
        <begin position="42"/>
        <end position="65"/>
    </location>
</feature>
<dbReference type="EMBL" id="RXOF01000004">
    <property type="protein sequence ID" value="RTQ50956.1"/>
    <property type="molecule type" value="Genomic_DNA"/>
</dbReference>
<gene>
    <name evidence="2" type="ORF">EJV47_09085</name>
</gene>
<keyword evidence="1" id="KW-1133">Transmembrane helix</keyword>
<name>A0A431U514_9BACT</name>
<sequence>MVMAVPTGPLVGVKLAMAGSTVKLVGAVAVPLGVVTVRAPEVAPAGTVVLMVVLLTTVNVAVVPLKRTAVAPVKLVPVSVTLPLCTCPAAGV</sequence>
<dbReference type="Proteomes" id="UP000282184">
    <property type="component" value="Unassembled WGS sequence"/>
</dbReference>
<dbReference type="AlphaFoldDB" id="A0A431U514"/>
<reference evidence="2 3" key="1">
    <citation type="submission" date="2018-12" db="EMBL/GenBank/DDBJ databases">
        <title>Hymenobacter gummosus sp. nov., isolated from a spring.</title>
        <authorList>
            <person name="Nie L."/>
        </authorList>
    </citation>
    <scope>NUCLEOTIDE SEQUENCE [LARGE SCALE GENOMIC DNA]</scope>
    <source>
        <strain evidence="2 3">KCTC 52166</strain>
    </source>
</reference>
<evidence type="ECO:0000256" key="1">
    <source>
        <dbReference type="SAM" id="Phobius"/>
    </source>
</evidence>
<keyword evidence="3" id="KW-1185">Reference proteome</keyword>
<keyword evidence="1" id="KW-0812">Transmembrane</keyword>
<keyword evidence="1" id="KW-0472">Membrane</keyword>
<organism evidence="2 3">
    <name type="scientific">Hymenobacter gummosus</name>
    <dbReference type="NCBI Taxonomy" id="1776032"/>
    <lineage>
        <taxon>Bacteria</taxon>
        <taxon>Pseudomonadati</taxon>
        <taxon>Bacteroidota</taxon>
        <taxon>Cytophagia</taxon>
        <taxon>Cytophagales</taxon>
        <taxon>Hymenobacteraceae</taxon>
        <taxon>Hymenobacter</taxon>
    </lineage>
</organism>
<protein>
    <submittedName>
        <fullName evidence="2">Uncharacterized protein</fullName>
    </submittedName>
</protein>
<accession>A0A431U514</accession>
<evidence type="ECO:0000313" key="3">
    <source>
        <dbReference type="Proteomes" id="UP000282184"/>
    </source>
</evidence>
<evidence type="ECO:0000313" key="2">
    <source>
        <dbReference type="EMBL" id="RTQ50956.1"/>
    </source>
</evidence>
<proteinExistence type="predicted"/>
<comment type="caution">
    <text evidence="2">The sequence shown here is derived from an EMBL/GenBank/DDBJ whole genome shotgun (WGS) entry which is preliminary data.</text>
</comment>